<evidence type="ECO:0000313" key="3">
    <source>
        <dbReference type="Proteomes" id="UP000509367"/>
    </source>
</evidence>
<gene>
    <name evidence="2" type="ORF">HTY61_04985</name>
</gene>
<name>A0A6N1VB18_9HYPH</name>
<dbReference type="RefSeq" id="WP_175275755.1">
    <property type="nucleotide sequence ID" value="NZ_CP054836.1"/>
</dbReference>
<evidence type="ECO:0000256" key="1">
    <source>
        <dbReference type="SAM" id="Coils"/>
    </source>
</evidence>
<evidence type="ECO:0000313" key="2">
    <source>
        <dbReference type="EMBL" id="QKV17858.1"/>
    </source>
</evidence>
<dbReference type="AlphaFoldDB" id="A0A6N1VB18"/>
<sequence length="592" mass="61017">MTVAKLGYEIESSGAAKAAADLEKMSSAATKAEAGQKKLASASKQASQATSSIATASRSAAAASAQLAGATKTVTTATNAHTAAAKANAMAVQAQMKAARAASFQSRQLSYQLIDIGQAIATAPTMGIYALQNLGFQVAQIGQLYMGNGGFNQAIKDSARQIGTFAARLGPLAVVAGGVAAAFAGLTYEINQTEGATVGMGDVMLATLSLIKDGIYNVIKPAIDALAPWFASAWDMIVRGVKVYTNFLVGYWVGAFNAVKAVWEGLPGALTDLGYKAAQGVLDALASMARGAAGIFNDMMLGIQKQLRKIGVYADVPTIDAAIYAPQLNNPRAGAAADLNAAINKAYEDAFSKDYAGAAFDAIAKRAREIAAANEEVEKSANKAGKALKDAADKAKKAWEEMQQKIQSAVSGLGQSVGGIFRGLLDQTLSWKDAALQALNSVLKYLNDINLAQGGSGVFGGGFFQSLVGGFLGVNFAGGGYTGPGGKYQPAGVVHAGEYVMTAEATRKIGVKNLDALNYGYAKGGYVGAANSNAPGAANDSINVTYAPQIDARGADSAAVARLEAVIARDRAEFATRVVETIQSAQKRRVLK</sequence>
<organism evidence="2 3">
    <name type="scientific">Oricola thermophila</name>
    <dbReference type="NCBI Taxonomy" id="2742145"/>
    <lineage>
        <taxon>Bacteria</taxon>
        <taxon>Pseudomonadati</taxon>
        <taxon>Pseudomonadota</taxon>
        <taxon>Alphaproteobacteria</taxon>
        <taxon>Hyphomicrobiales</taxon>
        <taxon>Ahrensiaceae</taxon>
        <taxon>Oricola</taxon>
    </lineage>
</organism>
<reference evidence="2 3" key="1">
    <citation type="submission" date="2020-06" db="EMBL/GenBank/DDBJ databases">
        <title>Oricola thermophila sp. nov. isolated from a tidal sediments.</title>
        <authorList>
            <person name="Kwon K.K."/>
            <person name="Yang S.-H."/>
            <person name="Park M.-J."/>
        </authorList>
    </citation>
    <scope>NUCLEOTIDE SEQUENCE [LARGE SCALE GENOMIC DNA]</scope>
    <source>
        <strain evidence="2 3">MEBiC13590</strain>
    </source>
</reference>
<proteinExistence type="predicted"/>
<protein>
    <recommendedName>
        <fullName evidence="4">Bacteriophage tail tape measure N-terminal domain-containing protein</fullName>
    </recommendedName>
</protein>
<keyword evidence="1" id="KW-0175">Coiled coil</keyword>
<accession>A0A6N1VB18</accession>
<dbReference type="EMBL" id="CP054836">
    <property type="protein sequence ID" value="QKV17858.1"/>
    <property type="molecule type" value="Genomic_DNA"/>
</dbReference>
<feature type="coiled-coil region" evidence="1">
    <location>
        <begin position="363"/>
        <end position="394"/>
    </location>
</feature>
<dbReference type="Proteomes" id="UP000509367">
    <property type="component" value="Chromosome"/>
</dbReference>
<dbReference type="KEGG" id="orm:HTY61_04985"/>
<keyword evidence="3" id="KW-1185">Reference proteome</keyword>
<evidence type="ECO:0008006" key="4">
    <source>
        <dbReference type="Google" id="ProtNLM"/>
    </source>
</evidence>